<proteinExistence type="predicted"/>
<comment type="caution">
    <text evidence="1">The sequence shown here is derived from an EMBL/GenBank/DDBJ whole genome shotgun (WGS) entry which is preliminary data.</text>
</comment>
<evidence type="ECO:0000313" key="2">
    <source>
        <dbReference type="Proteomes" id="UP001211907"/>
    </source>
</evidence>
<reference evidence="1" key="1">
    <citation type="submission" date="2020-05" db="EMBL/GenBank/DDBJ databases">
        <title>Phylogenomic resolution of chytrid fungi.</title>
        <authorList>
            <person name="Stajich J.E."/>
            <person name="Amses K."/>
            <person name="Simmons R."/>
            <person name="Seto K."/>
            <person name="Myers J."/>
            <person name="Bonds A."/>
            <person name="Quandt C.A."/>
            <person name="Barry K."/>
            <person name="Liu P."/>
            <person name="Grigoriev I."/>
            <person name="Longcore J.E."/>
            <person name="James T.Y."/>
        </authorList>
    </citation>
    <scope>NUCLEOTIDE SEQUENCE</scope>
    <source>
        <strain evidence="1">JEL0513</strain>
    </source>
</reference>
<dbReference type="AlphaFoldDB" id="A0AAD5X9C2"/>
<keyword evidence="2" id="KW-1185">Reference proteome</keyword>
<dbReference type="EMBL" id="JADGJH010001884">
    <property type="protein sequence ID" value="KAJ3107934.1"/>
    <property type="molecule type" value="Genomic_DNA"/>
</dbReference>
<name>A0AAD5X9C2_9FUNG</name>
<gene>
    <name evidence="1" type="ORF">HK100_003508</name>
</gene>
<dbReference type="Proteomes" id="UP001211907">
    <property type="component" value="Unassembled WGS sequence"/>
</dbReference>
<sequence>MELNTISDSQSVSAFAHYTGLDSLRAALFLEAAGFNLEKASALYLQNKKFNEDSARLFPAQLDYPLWILEMPLFSFVTNVATDQRGIPLLVVNLQYWNRAWSLDNMDSLSALQWALNWVLERALEIPSVRQNGISILSNTANMSLADTPFNPASTIALPPILANSSPSDVLLLAGAPSLDDIHLMIVEFIVNVVPIKLKSLIVCTFAPKSWRERARSFLSPVPGLLKTFGVEMIECNNLEILTQVKEFNLPESTMPPAIGGKLKYDHAEWFRSQLPLIILSTTATSSSSDDIPAVVSKVVLSRTPSLPPAKAASFAVAREYTSIIDAYKDTIMVAMSESGKPIGGGSSDAVDHFARSARAEAINKAKHSFGLDPNGIELLAQIEVDLTVADTESVRAFRNAQYHALLIRLAHSKASWRRQIVVLQDLTTEQQLNDVVTNFLEKVKSEDVNANVDEQVWKEFVGAADTLVRKPLVEELKAVAAKRDIDKGKGKEIAA</sequence>
<organism evidence="1 2">
    <name type="scientific">Physocladia obscura</name>
    <dbReference type="NCBI Taxonomy" id="109957"/>
    <lineage>
        <taxon>Eukaryota</taxon>
        <taxon>Fungi</taxon>
        <taxon>Fungi incertae sedis</taxon>
        <taxon>Chytridiomycota</taxon>
        <taxon>Chytridiomycota incertae sedis</taxon>
        <taxon>Chytridiomycetes</taxon>
        <taxon>Chytridiales</taxon>
        <taxon>Chytriomycetaceae</taxon>
        <taxon>Physocladia</taxon>
    </lineage>
</organism>
<protein>
    <submittedName>
        <fullName evidence="1">Uncharacterized protein</fullName>
    </submittedName>
</protein>
<accession>A0AAD5X9C2</accession>
<evidence type="ECO:0000313" key="1">
    <source>
        <dbReference type="EMBL" id="KAJ3107934.1"/>
    </source>
</evidence>